<sequence length="154" mass="17489">MREAEKKALIAKRAAMIKKASVSKLAAKKVNAAKVQAQKAQMAKKALLAKKTLLAKKAKLVARKKRRVKQSFFNFVVLAVNFNNRPKDTTDFTATLTRGSQTYTAFFDETGVAIFYDIRVLTKFQYTLRINNEDNQEVFQGTVPANREFYIAQF</sequence>
<dbReference type="RefSeq" id="WP_236333370.1">
    <property type="nucleotide sequence ID" value="NZ_CAKMMG010000002.1"/>
</dbReference>
<keyword evidence="2" id="KW-1185">Reference proteome</keyword>
<name>A0ABM9C586_9BACL</name>
<proteinExistence type="predicted"/>
<evidence type="ECO:0000313" key="1">
    <source>
        <dbReference type="EMBL" id="CAH1204438.1"/>
    </source>
</evidence>
<comment type="caution">
    <text evidence="1">The sequence shown here is derived from an EMBL/GenBank/DDBJ whole genome shotgun (WGS) entry which is preliminary data.</text>
</comment>
<reference evidence="1" key="1">
    <citation type="submission" date="2022-01" db="EMBL/GenBank/DDBJ databases">
        <authorList>
            <person name="Criscuolo A."/>
        </authorList>
    </citation>
    <scope>NUCLEOTIDE SEQUENCE</scope>
    <source>
        <strain evidence="1">CIP111892</strain>
    </source>
</reference>
<gene>
    <name evidence="1" type="ORF">PAECIP111892_02443</name>
</gene>
<evidence type="ECO:0000313" key="2">
    <source>
        <dbReference type="Proteomes" id="UP000838324"/>
    </source>
</evidence>
<accession>A0ABM9C586</accession>
<dbReference type="Proteomes" id="UP000838324">
    <property type="component" value="Unassembled WGS sequence"/>
</dbReference>
<protein>
    <recommendedName>
        <fullName evidence="3">DUF4183 domain-containing protein</fullName>
    </recommendedName>
</protein>
<organism evidence="1 2">
    <name type="scientific">Paenibacillus auburnensis</name>
    <dbReference type="NCBI Taxonomy" id="2905649"/>
    <lineage>
        <taxon>Bacteria</taxon>
        <taxon>Bacillati</taxon>
        <taxon>Bacillota</taxon>
        <taxon>Bacilli</taxon>
        <taxon>Bacillales</taxon>
        <taxon>Paenibacillaceae</taxon>
        <taxon>Paenibacillus</taxon>
    </lineage>
</organism>
<evidence type="ECO:0008006" key="3">
    <source>
        <dbReference type="Google" id="ProtNLM"/>
    </source>
</evidence>
<dbReference type="EMBL" id="CAKMMG010000002">
    <property type="protein sequence ID" value="CAH1204438.1"/>
    <property type="molecule type" value="Genomic_DNA"/>
</dbReference>